<evidence type="ECO:0000256" key="5">
    <source>
        <dbReference type="ARBA" id="ARBA00023204"/>
    </source>
</evidence>
<reference evidence="7 8" key="1">
    <citation type="submission" date="2017-07" db="EMBL/GenBank/DDBJ databases">
        <title>Leptospira spp. isolated from tropical soils.</title>
        <authorList>
            <person name="Thibeaux R."/>
            <person name="Iraola G."/>
            <person name="Ferres I."/>
            <person name="Bierque E."/>
            <person name="Girault D."/>
            <person name="Soupe-Gilbert M.-E."/>
            <person name="Picardeau M."/>
            <person name="Goarant C."/>
        </authorList>
    </citation>
    <scope>NUCLEOTIDE SEQUENCE [LARGE SCALE GENOMIC DNA]</scope>
    <source>
        <strain evidence="7 8">JW2-C-B1</strain>
    </source>
</reference>
<comment type="caution">
    <text evidence="7">The sequence shown here is derived from an EMBL/GenBank/DDBJ whole genome shotgun (WGS) entry which is preliminary data.</text>
</comment>
<evidence type="ECO:0000313" key="8">
    <source>
        <dbReference type="Proteomes" id="UP000231919"/>
    </source>
</evidence>
<dbReference type="Gene3D" id="3.40.960.10">
    <property type="entry name" value="VSR Endonuclease"/>
    <property type="match status" value="1"/>
</dbReference>
<dbReference type="Pfam" id="PF03852">
    <property type="entry name" value="Vsr"/>
    <property type="match status" value="1"/>
</dbReference>
<accession>A0ABX4N8A2</accession>
<dbReference type="InterPro" id="IPR011335">
    <property type="entry name" value="Restrct_endonuc-II-like"/>
</dbReference>
<name>A0ABX4N8A2_9LEPT</name>
<evidence type="ECO:0000256" key="6">
    <source>
        <dbReference type="ARBA" id="ARBA00029466"/>
    </source>
</evidence>
<dbReference type="EMBL" id="NPDP01000042">
    <property type="protein sequence ID" value="PJZ28317.1"/>
    <property type="molecule type" value="Genomic_DNA"/>
</dbReference>
<keyword evidence="1" id="KW-0540">Nuclease</keyword>
<protein>
    <submittedName>
        <fullName evidence="7">Very short patch repair endonuclease</fullName>
    </submittedName>
</protein>
<gene>
    <name evidence="7" type="ORF">CH378_18515</name>
</gene>
<dbReference type="InterPro" id="IPR004603">
    <property type="entry name" value="DNA_mismatch_endonuc_vsr"/>
</dbReference>
<keyword evidence="3" id="KW-0227">DNA damage</keyword>
<evidence type="ECO:0000256" key="1">
    <source>
        <dbReference type="ARBA" id="ARBA00022722"/>
    </source>
</evidence>
<comment type="similarity">
    <text evidence="6">Belongs to the Vsr family.</text>
</comment>
<organism evidence="7 8">
    <name type="scientific">Leptospira kmetyi</name>
    <dbReference type="NCBI Taxonomy" id="408139"/>
    <lineage>
        <taxon>Bacteria</taxon>
        <taxon>Pseudomonadati</taxon>
        <taxon>Spirochaetota</taxon>
        <taxon>Spirochaetia</taxon>
        <taxon>Leptospirales</taxon>
        <taxon>Leptospiraceae</taxon>
        <taxon>Leptospira</taxon>
    </lineage>
</organism>
<keyword evidence="4" id="KW-0378">Hydrolase</keyword>
<dbReference type="GO" id="GO:0004519">
    <property type="term" value="F:endonuclease activity"/>
    <property type="evidence" value="ECO:0007669"/>
    <property type="project" value="UniProtKB-KW"/>
</dbReference>
<sequence>MTDIYNSEKRSEIMSKVKSKGNISTEIALIKIFKEKKIKGWRRGSLLPGRPDFILPKFKIAIFADGCFWHGHSCKKKSPKLNAAFWENKIAQNRKRDRSVNKSLIKLGWKVVRIWECKIKEKKIPKLLLLAQDK</sequence>
<dbReference type="CDD" id="cd00221">
    <property type="entry name" value="Vsr"/>
    <property type="match status" value="1"/>
</dbReference>
<keyword evidence="2 7" id="KW-0255">Endonuclease</keyword>
<proteinExistence type="inferred from homology"/>
<dbReference type="RefSeq" id="WP_100756418.1">
    <property type="nucleotide sequence ID" value="NZ_NPDP01000042.1"/>
</dbReference>
<dbReference type="NCBIfam" id="TIGR00632">
    <property type="entry name" value="vsr"/>
    <property type="match status" value="1"/>
</dbReference>
<evidence type="ECO:0000256" key="2">
    <source>
        <dbReference type="ARBA" id="ARBA00022759"/>
    </source>
</evidence>
<evidence type="ECO:0000313" key="7">
    <source>
        <dbReference type="EMBL" id="PJZ28317.1"/>
    </source>
</evidence>
<dbReference type="Proteomes" id="UP000231919">
    <property type="component" value="Unassembled WGS sequence"/>
</dbReference>
<dbReference type="SUPFAM" id="SSF52980">
    <property type="entry name" value="Restriction endonuclease-like"/>
    <property type="match status" value="1"/>
</dbReference>
<evidence type="ECO:0000256" key="4">
    <source>
        <dbReference type="ARBA" id="ARBA00022801"/>
    </source>
</evidence>
<keyword evidence="5" id="KW-0234">DNA repair</keyword>
<keyword evidence="8" id="KW-1185">Reference proteome</keyword>
<evidence type="ECO:0000256" key="3">
    <source>
        <dbReference type="ARBA" id="ARBA00022763"/>
    </source>
</evidence>